<evidence type="ECO:0000256" key="1">
    <source>
        <dbReference type="ARBA" id="ARBA00004651"/>
    </source>
</evidence>
<keyword evidence="4 9" id="KW-0812">Transmembrane</keyword>
<feature type="transmembrane region" description="Helical" evidence="9">
    <location>
        <begin position="570"/>
        <end position="587"/>
    </location>
</feature>
<proteinExistence type="inferred from homology"/>
<comment type="similarity">
    <text evidence="10">Belongs to the SecD/SecF family. SecF subfamily.</text>
</comment>
<evidence type="ECO:0000256" key="10">
    <source>
        <dbReference type="HAMAP-Rule" id="MF_01464"/>
    </source>
</evidence>
<keyword evidence="2 9" id="KW-0813">Transport</keyword>
<keyword evidence="8 9" id="KW-0472">Membrane</keyword>
<dbReference type="NCBIfam" id="TIGR01129">
    <property type="entry name" value="secD"/>
    <property type="match status" value="1"/>
</dbReference>
<comment type="caution">
    <text evidence="13">The sequence shown here is derived from an EMBL/GenBank/DDBJ whole genome shotgun (WGS) entry which is preliminary data.</text>
</comment>
<gene>
    <name evidence="13" type="primary">secDF</name>
    <name evidence="9" type="synonym">secD</name>
    <name evidence="10" type="synonym">secF</name>
    <name evidence="13" type="ORF">ACFSBH_14150</name>
</gene>
<evidence type="ECO:0000256" key="5">
    <source>
        <dbReference type="ARBA" id="ARBA00022927"/>
    </source>
</evidence>
<feature type="transmembrane region" description="Helical" evidence="9">
    <location>
        <begin position="621"/>
        <end position="642"/>
    </location>
</feature>
<dbReference type="NCBIfam" id="TIGR00916">
    <property type="entry name" value="2A0604s01"/>
    <property type="match status" value="2"/>
</dbReference>
<feature type="transmembrane region" description="Helical" evidence="9">
    <location>
        <begin position="261"/>
        <end position="279"/>
    </location>
</feature>
<comment type="similarity">
    <text evidence="9">Belongs to the SecD/SecF family. SecD subfamily.</text>
</comment>
<dbReference type="Pfam" id="PF21760">
    <property type="entry name" value="SecD_1st"/>
    <property type="match status" value="1"/>
</dbReference>
<dbReference type="InterPro" id="IPR022645">
    <property type="entry name" value="SecD/SecF_bac"/>
</dbReference>
<sequence length="750" mass="82419">MKKRGRLVAFFLIVLLFGALIGGTTTEVTKNISLGLDLQGGFEVLYEVEPIDENQEVTRKLMEGTVETLNDRVNRLGISEAVINIEGENRIRVQLAGVQDQQEAREMLATSAQLSFRDVNDEELLDGSDVKPGSAKQDFDPTTGAPIVSLQLNDASKFGEVTTQIANMGAPDNLLVIWMDFQEGDSFKEEVLKENPKFVSAPSVNEPLHTSNVMISGNFTVESAKALADIINSGSLPVYMNEIFSTSVGAQFGEQALNDTVIAGIIGVALVILFLLFAYRFTGLIASINIVIYTYLVLTVFMLMNGILTLPGIAALILGVGMAVDANVITFERYKEELRAGKSVKAAFKAGGNNSFRTILDANITTLIAAVTLFVFGTSSVKGFATMLIISILMSFLTAVFGTRLLLGFWVQSGYLKNKKTWFGVKNKEIRDIAAPEEEPKLFGREVNIVQHRKKFFLTTGIIMILGFVSVIIFQFNPGIDFTSGSRIEIVADEAIELEDVESTFDEFGVQASSLVLSGEDNDLAVARFDTVLSETQIAELQRTFTEMYGSEPGVSVVSPIVGEELVKNAIYAVAIASVFIVIYIAFRFELIFGITAIIALLHDVAIMLFIFSITQLEFDITIVSAILTIIGYSLNNTIVIFDRIRENIRYEKRVTSFKVLANIINKSIIQSFTRTMNTTISTLIAILAFLVLGTSSIFTFTLALVIGLAAGTYSSLFLAAQIWLVWRGRNLKEKPLDFRKKKRVEGPQV</sequence>
<accession>A0ABW4HTN3</accession>
<feature type="domain" description="Protein translocase subunit SecDF P1" evidence="12">
    <location>
        <begin position="62"/>
        <end position="121"/>
    </location>
</feature>
<dbReference type="HAMAP" id="MF_01464_B">
    <property type="entry name" value="SecF_B"/>
    <property type="match status" value="1"/>
</dbReference>
<dbReference type="PRINTS" id="PR01755">
    <property type="entry name" value="SECFTRNLCASE"/>
</dbReference>
<dbReference type="InterPro" id="IPR055344">
    <property type="entry name" value="SecD_SecF_C_bact"/>
</dbReference>
<feature type="transmembrane region" description="Helical" evidence="9">
    <location>
        <begin position="705"/>
        <end position="727"/>
    </location>
</feature>
<feature type="domain" description="Protein export membrane protein SecD/SecF C-terminal" evidence="11">
    <location>
        <begin position="553"/>
        <end position="728"/>
    </location>
</feature>
<dbReference type="PANTHER" id="PTHR30081:SF1">
    <property type="entry name" value="PROTEIN TRANSLOCASE SUBUNIT SECD"/>
    <property type="match status" value="1"/>
</dbReference>
<dbReference type="Gene3D" id="1.20.1640.10">
    <property type="entry name" value="Multidrug efflux transporter AcrB transmembrane domain"/>
    <property type="match status" value="2"/>
</dbReference>
<evidence type="ECO:0000259" key="11">
    <source>
        <dbReference type="Pfam" id="PF02355"/>
    </source>
</evidence>
<evidence type="ECO:0000259" key="12">
    <source>
        <dbReference type="Pfam" id="PF21760"/>
    </source>
</evidence>
<feature type="transmembrane region" description="Helical" evidence="9">
    <location>
        <begin position="355"/>
        <end position="376"/>
    </location>
</feature>
<organism evidence="13 14">
    <name type="scientific">Oceanobacillus luteolus</name>
    <dbReference type="NCBI Taxonomy" id="1274358"/>
    <lineage>
        <taxon>Bacteria</taxon>
        <taxon>Bacillati</taxon>
        <taxon>Bacillota</taxon>
        <taxon>Bacilli</taxon>
        <taxon>Bacillales</taxon>
        <taxon>Bacillaceae</taxon>
        <taxon>Oceanobacillus</taxon>
    </lineage>
</organism>
<feature type="transmembrane region" description="Helical" evidence="9">
    <location>
        <begin position="456"/>
        <end position="476"/>
    </location>
</feature>
<evidence type="ECO:0000256" key="2">
    <source>
        <dbReference type="ARBA" id="ARBA00022448"/>
    </source>
</evidence>
<dbReference type="Pfam" id="PF07549">
    <property type="entry name" value="Sec_GG"/>
    <property type="match status" value="1"/>
</dbReference>
<reference evidence="14" key="1">
    <citation type="journal article" date="2019" name="Int. J. Syst. Evol. Microbiol.">
        <title>The Global Catalogue of Microorganisms (GCM) 10K type strain sequencing project: providing services to taxonomists for standard genome sequencing and annotation.</title>
        <authorList>
            <consortium name="The Broad Institute Genomics Platform"/>
            <consortium name="The Broad Institute Genome Sequencing Center for Infectious Disease"/>
            <person name="Wu L."/>
            <person name="Ma J."/>
        </authorList>
    </citation>
    <scope>NUCLEOTIDE SEQUENCE [LARGE SCALE GENOMIC DNA]</scope>
    <source>
        <strain evidence="14">CGMCC 1.12376</strain>
    </source>
</reference>
<feature type="domain" description="Protein export membrane protein SecD/SecF C-terminal" evidence="11">
    <location>
        <begin position="245"/>
        <end position="407"/>
    </location>
</feature>
<feature type="transmembrane region" description="Helical" evidence="9">
    <location>
        <begin position="592"/>
        <end position="615"/>
    </location>
</feature>
<protein>
    <recommendedName>
        <fullName evidence="9 10">Multifunctional fusion protein</fullName>
    </recommendedName>
    <domain>
        <recommendedName>
            <fullName evidence="9">Protein translocase subunit SecD</fullName>
        </recommendedName>
    </domain>
    <domain>
        <recommendedName>
            <fullName evidence="10">Protein-export membrane protein SecF</fullName>
        </recommendedName>
    </domain>
</protein>
<comment type="subunit">
    <text evidence="10">Forms a complex with SecD. Part of the essential Sec protein translocation apparatus which comprises SecA, SecYEG and auxiliary proteins SecDF. Other proteins may also be involved.</text>
</comment>
<dbReference type="Gene3D" id="3.30.70.3220">
    <property type="match status" value="1"/>
</dbReference>
<feature type="transmembrane region" description="Helical" evidence="9">
    <location>
        <begin position="286"/>
        <end position="307"/>
    </location>
</feature>
<keyword evidence="6 9" id="KW-1133">Transmembrane helix</keyword>
<evidence type="ECO:0000256" key="9">
    <source>
        <dbReference type="HAMAP-Rule" id="MF_01463"/>
    </source>
</evidence>
<dbReference type="NCBIfam" id="NF009581">
    <property type="entry name" value="PRK13024.1-1"/>
    <property type="match status" value="1"/>
</dbReference>
<dbReference type="RefSeq" id="WP_379598168.1">
    <property type="nucleotide sequence ID" value="NZ_JBHUDE010000131.1"/>
</dbReference>
<evidence type="ECO:0000256" key="4">
    <source>
        <dbReference type="ARBA" id="ARBA00022692"/>
    </source>
</evidence>
<dbReference type="Pfam" id="PF02355">
    <property type="entry name" value="SecD_SecF_C"/>
    <property type="match status" value="2"/>
</dbReference>
<keyword evidence="7 9" id="KW-0811">Translocation</keyword>
<evidence type="ECO:0000256" key="3">
    <source>
        <dbReference type="ARBA" id="ARBA00022475"/>
    </source>
</evidence>
<comment type="subunit">
    <text evidence="9">Forms a complex with SecF. Part of the essential Sec protein translocation apparatus which comprises SecA, SecYEG and auxiliary proteins SecDF. Other proteins may also be involved.</text>
</comment>
<dbReference type="InterPro" id="IPR048631">
    <property type="entry name" value="SecD_1st"/>
</dbReference>
<dbReference type="InterPro" id="IPR048634">
    <property type="entry name" value="SecD_SecF_C"/>
</dbReference>
<keyword evidence="14" id="KW-1185">Reference proteome</keyword>
<comment type="function">
    <text evidence="9">Part of the Sec protein translocase complex. Interacts with the SecYEG preprotein conducting channel. SecDF uses the proton motive force (PMF) to complete protein translocation after the ATP-dependent function of SecA.</text>
</comment>
<dbReference type="InterPro" id="IPR022646">
    <property type="entry name" value="SecD/SecF_CS"/>
</dbReference>
<comment type="caution">
    <text evidence="9">Lacks conserved residue(s) required for the propagation of feature annotation.</text>
</comment>
<dbReference type="InterPro" id="IPR005665">
    <property type="entry name" value="SecF_bac"/>
</dbReference>
<evidence type="ECO:0000313" key="13">
    <source>
        <dbReference type="EMBL" id="MFD1608763.1"/>
    </source>
</evidence>
<comment type="subcellular location">
    <subcellularLocation>
        <location evidence="1 9">Cell membrane</location>
        <topology evidence="1 9">Multi-pass membrane protein</topology>
    </subcellularLocation>
</comment>
<feature type="transmembrane region" description="Helical" evidence="9">
    <location>
        <begin position="313"/>
        <end position="334"/>
    </location>
</feature>
<feature type="transmembrane region" description="Helical" evidence="9">
    <location>
        <begin position="388"/>
        <end position="411"/>
    </location>
</feature>
<evidence type="ECO:0000256" key="6">
    <source>
        <dbReference type="ARBA" id="ARBA00022989"/>
    </source>
</evidence>
<dbReference type="Proteomes" id="UP001597221">
    <property type="component" value="Unassembled WGS sequence"/>
</dbReference>
<evidence type="ECO:0000313" key="14">
    <source>
        <dbReference type="Proteomes" id="UP001597221"/>
    </source>
</evidence>
<dbReference type="NCBIfam" id="TIGR00966">
    <property type="entry name" value="transloc_SecF"/>
    <property type="match status" value="1"/>
</dbReference>
<dbReference type="PANTHER" id="PTHR30081">
    <property type="entry name" value="PROTEIN-EXPORT MEMBRANE PROTEIN SEC"/>
    <property type="match status" value="1"/>
</dbReference>
<name>A0ABW4HTN3_9BACI</name>
<dbReference type="InterPro" id="IPR022813">
    <property type="entry name" value="SecD/SecF_arch_bac"/>
</dbReference>
<feature type="transmembrane region" description="Helical" evidence="9">
    <location>
        <begin position="681"/>
        <end position="699"/>
    </location>
</feature>
<keyword evidence="3 9" id="KW-1003">Cell membrane</keyword>
<evidence type="ECO:0000256" key="8">
    <source>
        <dbReference type="ARBA" id="ARBA00023136"/>
    </source>
</evidence>
<dbReference type="EMBL" id="JBHUDE010000131">
    <property type="protein sequence ID" value="MFD1608763.1"/>
    <property type="molecule type" value="Genomic_DNA"/>
</dbReference>
<dbReference type="InterPro" id="IPR005791">
    <property type="entry name" value="SecD"/>
</dbReference>
<dbReference type="SUPFAM" id="SSF82866">
    <property type="entry name" value="Multidrug efflux transporter AcrB transmembrane domain"/>
    <property type="match status" value="2"/>
</dbReference>
<evidence type="ECO:0000256" key="7">
    <source>
        <dbReference type="ARBA" id="ARBA00023010"/>
    </source>
</evidence>
<dbReference type="HAMAP" id="MF_01463_B">
    <property type="entry name" value="SecD_B"/>
    <property type="match status" value="1"/>
</dbReference>
<keyword evidence="5 9" id="KW-0653">Protein transport</keyword>